<keyword evidence="2" id="KW-1185">Reference proteome</keyword>
<evidence type="ECO:0000313" key="2">
    <source>
        <dbReference type="Proteomes" id="UP001286456"/>
    </source>
</evidence>
<reference evidence="1" key="2">
    <citation type="submission" date="2023-06" db="EMBL/GenBank/DDBJ databases">
        <authorList>
            <consortium name="Lawrence Berkeley National Laboratory"/>
            <person name="Haridas S."/>
            <person name="Hensen N."/>
            <person name="Bonometti L."/>
            <person name="Westerberg I."/>
            <person name="Brannstrom I.O."/>
            <person name="Guillou S."/>
            <person name="Cros-Aarteil S."/>
            <person name="Calhoun S."/>
            <person name="Kuo A."/>
            <person name="Mondo S."/>
            <person name="Pangilinan J."/>
            <person name="Riley R."/>
            <person name="Labutti K."/>
            <person name="Andreopoulos B."/>
            <person name="Lipzen A."/>
            <person name="Chen C."/>
            <person name="Yanf M."/>
            <person name="Daum C."/>
            <person name="Ng V."/>
            <person name="Clum A."/>
            <person name="Steindorff A."/>
            <person name="Ohm R."/>
            <person name="Martin F."/>
            <person name="Silar P."/>
            <person name="Natvig D."/>
            <person name="Lalanne C."/>
            <person name="Gautier V."/>
            <person name="Ament-Velasquez S.L."/>
            <person name="Kruys A."/>
            <person name="Hutchinson M.I."/>
            <person name="Powell A.J."/>
            <person name="Barry K."/>
            <person name="Miller A.N."/>
            <person name="Grigoriev I.V."/>
            <person name="Debuchy R."/>
            <person name="Gladieux P."/>
            <person name="Thoren M.H."/>
            <person name="Johannesson H."/>
        </authorList>
    </citation>
    <scope>NUCLEOTIDE SEQUENCE</scope>
    <source>
        <strain evidence="1">SMH4131-1</strain>
    </source>
</reference>
<dbReference type="AlphaFoldDB" id="A0AAE0ILN1"/>
<organism evidence="1 2">
    <name type="scientific">Cercophora scortea</name>
    <dbReference type="NCBI Taxonomy" id="314031"/>
    <lineage>
        <taxon>Eukaryota</taxon>
        <taxon>Fungi</taxon>
        <taxon>Dikarya</taxon>
        <taxon>Ascomycota</taxon>
        <taxon>Pezizomycotina</taxon>
        <taxon>Sordariomycetes</taxon>
        <taxon>Sordariomycetidae</taxon>
        <taxon>Sordariales</taxon>
        <taxon>Lasiosphaeriaceae</taxon>
        <taxon>Cercophora</taxon>
    </lineage>
</organism>
<proteinExistence type="predicted"/>
<protein>
    <submittedName>
        <fullName evidence="1">Uncharacterized protein</fullName>
    </submittedName>
</protein>
<name>A0AAE0ILN1_9PEZI</name>
<dbReference type="EMBL" id="JAUEPO010000003">
    <property type="protein sequence ID" value="KAK3327340.1"/>
    <property type="molecule type" value="Genomic_DNA"/>
</dbReference>
<sequence>MNVDSGACDLKRHLPFSLFFRTGVGFIYFCGTPLKITGPRYQGYRRAIHQLPPAFPFYQVIHVRSARNFRQRGLLKKLRSFCRLIISRTACYWTGRGGDGSDAIPFLLLPPLLTPLRRPPLSHSPSRCGVMFVSDDPDQYLDPLHAEKKKKRKT</sequence>
<gene>
    <name evidence="1" type="ORF">B0T19DRAFT_160370</name>
</gene>
<accession>A0AAE0ILN1</accession>
<comment type="caution">
    <text evidence="1">The sequence shown here is derived from an EMBL/GenBank/DDBJ whole genome shotgun (WGS) entry which is preliminary data.</text>
</comment>
<reference evidence="1" key="1">
    <citation type="journal article" date="2023" name="Mol. Phylogenet. Evol.">
        <title>Genome-scale phylogeny and comparative genomics of the fungal order Sordariales.</title>
        <authorList>
            <person name="Hensen N."/>
            <person name="Bonometti L."/>
            <person name="Westerberg I."/>
            <person name="Brannstrom I.O."/>
            <person name="Guillou S."/>
            <person name="Cros-Aarteil S."/>
            <person name="Calhoun S."/>
            <person name="Haridas S."/>
            <person name="Kuo A."/>
            <person name="Mondo S."/>
            <person name="Pangilinan J."/>
            <person name="Riley R."/>
            <person name="LaButti K."/>
            <person name="Andreopoulos B."/>
            <person name="Lipzen A."/>
            <person name="Chen C."/>
            <person name="Yan M."/>
            <person name="Daum C."/>
            <person name="Ng V."/>
            <person name="Clum A."/>
            <person name="Steindorff A."/>
            <person name="Ohm R.A."/>
            <person name="Martin F."/>
            <person name="Silar P."/>
            <person name="Natvig D.O."/>
            <person name="Lalanne C."/>
            <person name="Gautier V."/>
            <person name="Ament-Velasquez S.L."/>
            <person name="Kruys A."/>
            <person name="Hutchinson M.I."/>
            <person name="Powell A.J."/>
            <person name="Barry K."/>
            <person name="Miller A.N."/>
            <person name="Grigoriev I.V."/>
            <person name="Debuchy R."/>
            <person name="Gladieux P."/>
            <person name="Hiltunen Thoren M."/>
            <person name="Johannesson H."/>
        </authorList>
    </citation>
    <scope>NUCLEOTIDE SEQUENCE</scope>
    <source>
        <strain evidence="1">SMH4131-1</strain>
    </source>
</reference>
<dbReference type="Proteomes" id="UP001286456">
    <property type="component" value="Unassembled WGS sequence"/>
</dbReference>
<evidence type="ECO:0000313" key="1">
    <source>
        <dbReference type="EMBL" id="KAK3327340.1"/>
    </source>
</evidence>